<comment type="caution">
    <text evidence="2">The sequence shown here is derived from an EMBL/GenBank/DDBJ whole genome shotgun (WGS) entry which is preliminary data.</text>
</comment>
<gene>
    <name evidence="2" type="ORF">D0962_19910</name>
</gene>
<proteinExistence type="predicted"/>
<feature type="signal peptide" evidence="1">
    <location>
        <begin position="1"/>
        <end position="28"/>
    </location>
</feature>
<dbReference type="RefSeq" id="WP_163665748.1">
    <property type="nucleotide sequence ID" value="NZ_QZCE01000002.1"/>
</dbReference>
<dbReference type="Proteomes" id="UP000473574">
    <property type="component" value="Unassembled WGS sequence"/>
</dbReference>
<accession>A0A6M0SAB2</accession>
<feature type="chain" id="PRO_5026890561" evidence="1">
    <location>
        <begin position="29"/>
        <end position="288"/>
    </location>
</feature>
<dbReference type="NCBIfam" id="NF038123">
    <property type="entry name" value="NF038123_dom"/>
    <property type="match status" value="1"/>
</dbReference>
<dbReference type="Gene3D" id="2.60.40.2130">
    <property type="entry name" value="F-spondin domain"/>
    <property type="match status" value="1"/>
</dbReference>
<reference evidence="2 3" key="1">
    <citation type="journal article" date="2020" name="Microb. Ecol.">
        <title>Ecogenomics of the Marine Benthic Filamentous Cyanobacterium Adonisia.</title>
        <authorList>
            <person name="Walter J.M."/>
            <person name="Coutinho F.H."/>
            <person name="Leomil L."/>
            <person name="Hargreaves P.I."/>
            <person name="Campeao M.E."/>
            <person name="Vieira V.V."/>
            <person name="Silva B.S."/>
            <person name="Fistarol G.O."/>
            <person name="Salomon P.S."/>
            <person name="Sawabe T."/>
            <person name="Mino S."/>
            <person name="Hosokawa M."/>
            <person name="Miyashita H."/>
            <person name="Maruyama F."/>
            <person name="van Verk M.C."/>
            <person name="Dutilh B.E."/>
            <person name="Thompson C.C."/>
            <person name="Thompson F.L."/>
        </authorList>
    </citation>
    <scope>NUCLEOTIDE SEQUENCE [LARGE SCALE GENOMIC DNA]</scope>
    <source>
        <strain evidence="2 3">CCMR0082</strain>
    </source>
</reference>
<protein>
    <submittedName>
        <fullName evidence="2">PEP-CTERM sorting domain-containing protein</fullName>
    </submittedName>
</protein>
<dbReference type="InterPro" id="IPR038678">
    <property type="entry name" value="Spondin_N_sf"/>
</dbReference>
<keyword evidence="1" id="KW-0732">Signal</keyword>
<dbReference type="InterPro" id="IPR013424">
    <property type="entry name" value="Ice-binding_C"/>
</dbReference>
<evidence type="ECO:0000313" key="2">
    <source>
        <dbReference type="EMBL" id="NEZ65013.1"/>
    </source>
</evidence>
<dbReference type="NCBIfam" id="TIGR02595">
    <property type="entry name" value="PEP_CTERM"/>
    <property type="match status" value="1"/>
</dbReference>
<dbReference type="InterPro" id="IPR009465">
    <property type="entry name" value="Spondin_N"/>
</dbReference>
<evidence type="ECO:0000313" key="3">
    <source>
        <dbReference type="Proteomes" id="UP000473574"/>
    </source>
</evidence>
<evidence type="ECO:0000256" key="1">
    <source>
        <dbReference type="SAM" id="SignalP"/>
    </source>
</evidence>
<name>A0A6M0SAB2_9CYAN</name>
<sequence>MNKFALGSHRVALAAAMALGTVTTMATAASAATLRVTIENLAPINGGFLTPAWVGFHDGTFDLYDRGESLDDFNGLESLVEDGDTSQLTDAFAADNPDGVQATLLSDGPPPLEPGELTSFTLDVDPATNQYFSYASMVIPSNDAFIANGNPLAHEIFDDAGNFLGADFIVLGSEVLDGGTEVNDELPFSTAFLGQQAPDTGIDENGVVTEHPGLTVGTILGTTDSSALNGLPLNFTGADFTAPGYQVARFRVELVDNQVEDVPEPGIILGLVAAGGLVAANRKRKQTA</sequence>
<dbReference type="AlphaFoldDB" id="A0A6M0SAB2"/>
<organism evidence="2 3">
    <name type="scientific">Adonisia turfae CCMR0082</name>
    <dbReference type="NCBI Taxonomy" id="2304604"/>
    <lineage>
        <taxon>Bacteria</taxon>
        <taxon>Bacillati</taxon>
        <taxon>Cyanobacteriota</taxon>
        <taxon>Adonisia</taxon>
        <taxon>Adonisia turfae</taxon>
    </lineage>
</organism>
<dbReference type="EMBL" id="QZCE01000002">
    <property type="protein sequence ID" value="NEZ65013.1"/>
    <property type="molecule type" value="Genomic_DNA"/>
</dbReference>